<reference evidence="2" key="1">
    <citation type="submission" date="2020-07" db="EMBL/GenBank/DDBJ databases">
        <title>Huge and variable diversity of episymbiotic CPR bacteria and DPANN archaea in groundwater ecosystems.</title>
        <authorList>
            <person name="He C.Y."/>
            <person name="Keren R."/>
            <person name="Whittaker M."/>
            <person name="Farag I.F."/>
            <person name="Doudna J."/>
            <person name="Cate J.H.D."/>
            <person name="Banfield J.F."/>
        </authorList>
    </citation>
    <scope>NUCLEOTIDE SEQUENCE</scope>
    <source>
        <strain evidence="2">NC_groundwater_1664_Pr3_B-0.1um_52_9</strain>
    </source>
</reference>
<dbReference type="GO" id="GO:0016790">
    <property type="term" value="F:thiolester hydrolase activity"/>
    <property type="evidence" value="ECO:0007669"/>
    <property type="project" value="UniProtKB-ARBA"/>
</dbReference>
<dbReference type="SUPFAM" id="SSF54637">
    <property type="entry name" value="Thioesterase/thiol ester dehydrase-isomerase"/>
    <property type="match status" value="1"/>
</dbReference>
<dbReference type="Gene3D" id="3.10.129.10">
    <property type="entry name" value="Hotdog Thioesterase"/>
    <property type="match status" value="1"/>
</dbReference>
<evidence type="ECO:0000259" key="1">
    <source>
        <dbReference type="Pfam" id="PF03061"/>
    </source>
</evidence>
<protein>
    <submittedName>
        <fullName evidence="2">PaaI family thioesterase</fullName>
    </submittedName>
</protein>
<evidence type="ECO:0000313" key="3">
    <source>
        <dbReference type="Proteomes" id="UP000807825"/>
    </source>
</evidence>
<accession>A0A9D6Z2J2</accession>
<comment type="caution">
    <text evidence="2">The sequence shown here is derived from an EMBL/GenBank/DDBJ whole genome shotgun (WGS) entry which is preliminary data.</text>
</comment>
<organism evidence="2 3">
    <name type="scientific">Desulfomonile tiedjei</name>
    <dbReference type="NCBI Taxonomy" id="2358"/>
    <lineage>
        <taxon>Bacteria</taxon>
        <taxon>Pseudomonadati</taxon>
        <taxon>Thermodesulfobacteriota</taxon>
        <taxon>Desulfomonilia</taxon>
        <taxon>Desulfomonilales</taxon>
        <taxon>Desulfomonilaceae</taxon>
        <taxon>Desulfomonile</taxon>
    </lineage>
</organism>
<name>A0A9D6Z2J2_9BACT</name>
<gene>
    <name evidence="2" type="ORF">HY912_22540</name>
</gene>
<dbReference type="Proteomes" id="UP000807825">
    <property type="component" value="Unassembled WGS sequence"/>
</dbReference>
<dbReference type="CDD" id="cd03443">
    <property type="entry name" value="PaaI_thioesterase"/>
    <property type="match status" value="1"/>
</dbReference>
<dbReference type="EMBL" id="JACRDE010000589">
    <property type="protein sequence ID" value="MBI5252283.1"/>
    <property type="molecule type" value="Genomic_DNA"/>
</dbReference>
<proteinExistence type="predicted"/>
<evidence type="ECO:0000313" key="2">
    <source>
        <dbReference type="EMBL" id="MBI5252283.1"/>
    </source>
</evidence>
<sequence>MSDNIPLQDRLHPAAPIRNCYGCGADNLRGLHLKSFLDGHEGVGKWKAEPHHCSYPGYLNGGVACTLIDCHSAWTAFALECRDKGLDLGADPEPGSGWTRAMSVEFVKATPLEAELTLRASLIKKGRTSRTIACSIYANGEECVRGEVTIVMK</sequence>
<dbReference type="InterPro" id="IPR006683">
    <property type="entry name" value="Thioestr_dom"/>
</dbReference>
<dbReference type="InterPro" id="IPR029069">
    <property type="entry name" value="HotDog_dom_sf"/>
</dbReference>
<dbReference type="Pfam" id="PF03061">
    <property type="entry name" value="4HBT"/>
    <property type="match status" value="1"/>
</dbReference>
<dbReference type="AlphaFoldDB" id="A0A9D6Z2J2"/>
<feature type="domain" description="Thioesterase" evidence="1">
    <location>
        <begin position="57"/>
        <end position="141"/>
    </location>
</feature>